<organism evidence="1 2">
    <name type="scientific">Dimorphilus gyrociliatus</name>
    <dbReference type="NCBI Taxonomy" id="2664684"/>
    <lineage>
        <taxon>Eukaryota</taxon>
        <taxon>Metazoa</taxon>
        <taxon>Spiralia</taxon>
        <taxon>Lophotrochozoa</taxon>
        <taxon>Annelida</taxon>
        <taxon>Polychaeta</taxon>
        <taxon>Polychaeta incertae sedis</taxon>
        <taxon>Dinophilidae</taxon>
        <taxon>Dimorphilus</taxon>
    </lineage>
</organism>
<evidence type="ECO:0000313" key="1">
    <source>
        <dbReference type="EMBL" id="CAD5117084.1"/>
    </source>
</evidence>
<dbReference type="EMBL" id="CAJFCJ010000007">
    <property type="protein sequence ID" value="CAD5117084.1"/>
    <property type="molecule type" value="Genomic_DNA"/>
</dbReference>
<reference evidence="1 2" key="1">
    <citation type="submission" date="2020-08" db="EMBL/GenBank/DDBJ databases">
        <authorList>
            <person name="Hejnol A."/>
        </authorList>
    </citation>
    <scope>NUCLEOTIDE SEQUENCE [LARGE SCALE GENOMIC DNA]</scope>
</reference>
<proteinExistence type="predicted"/>
<sequence>MDKCSESVNITRKLFRFIEEGDICQVKKLLLKKLKKLNDSKFLQGLLQTVKEDRKEIFELLIRFKVLAGRPYPRDEKEELKSIKYILNNVITYLIQYDKPDWLDVTLRISIKIPKDRRELENVNRYLRMAINLNNRQCFVIILKFIRFSKNREAAALILLSNFEDKVDLFLKSISHLLNKECLILPILKTCIMHKVKKDDLKSIIPFINLGDKAKSQLCHTTLMNDHMEFFRYAMESKFFEFLGEHVYGTVFYDCTFLQELLDWYGELFKLHLNRLIIDERNTSWIMYRWEKMLIIFKHPKIGISQDYINILFESFILKTNDFLGSLPSKNIRQMWLSSFCVLLHCSENKFGLSQHVVNVLFSYLINNTAGVTHSLAFFYGTLIVTLISYGYTFTELDISDLFFNVMVEDSIQKRVYTLIMENCNQIHHNILFKHVNCQPTVMSLKGMARWAVRTSLKRPFQDNLKLLIKKYNLPLNFEKIINLQTEMEVVKLQPVNFFITDNQVVYESELNTESPYYESLAILSSYRNAAYF</sequence>
<dbReference type="AlphaFoldDB" id="A0A7I8VP58"/>
<evidence type="ECO:0000313" key="2">
    <source>
        <dbReference type="Proteomes" id="UP000549394"/>
    </source>
</evidence>
<name>A0A7I8VP58_9ANNE</name>
<dbReference type="Proteomes" id="UP000549394">
    <property type="component" value="Unassembled WGS sequence"/>
</dbReference>
<comment type="caution">
    <text evidence="1">The sequence shown here is derived from an EMBL/GenBank/DDBJ whole genome shotgun (WGS) entry which is preliminary data.</text>
</comment>
<accession>A0A7I8VP58</accession>
<gene>
    <name evidence="1" type="ORF">DGYR_LOCUS5649</name>
</gene>
<protein>
    <submittedName>
        <fullName evidence="1">DgyrCDS5899</fullName>
    </submittedName>
</protein>
<keyword evidence="2" id="KW-1185">Reference proteome</keyword>